<comment type="caution">
    <text evidence="2">The sequence shown here is derived from an EMBL/GenBank/DDBJ whole genome shotgun (WGS) entry which is preliminary data.</text>
</comment>
<feature type="region of interest" description="Disordered" evidence="1">
    <location>
        <begin position="80"/>
        <end position="114"/>
    </location>
</feature>
<evidence type="ECO:0000313" key="2">
    <source>
        <dbReference type="EMBL" id="OQS05174.1"/>
    </source>
</evidence>
<organism evidence="2 3">
    <name type="scientific">Thraustotheca clavata</name>
    <dbReference type="NCBI Taxonomy" id="74557"/>
    <lineage>
        <taxon>Eukaryota</taxon>
        <taxon>Sar</taxon>
        <taxon>Stramenopiles</taxon>
        <taxon>Oomycota</taxon>
        <taxon>Saprolegniomycetes</taxon>
        <taxon>Saprolegniales</taxon>
        <taxon>Achlyaceae</taxon>
        <taxon>Thraustotheca</taxon>
    </lineage>
</organism>
<gene>
    <name evidence="2" type="ORF">THRCLA_20699</name>
</gene>
<feature type="compositionally biased region" description="Polar residues" evidence="1">
    <location>
        <begin position="47"/>
        <end position="67"/>
    </location>
</feature>
<keyword evidence="3" id="KW-1185">Reference proteome</keyword>
<feature type="compositionally biased region" description="Polar residues" evidence="1">
    <location>
        <begin position="80"/>
        <end position="108"/>
    </location>
</feature>
<name>A0A1W0A4G7_9STRA</name>
<accession>A0A1W0A4G7</accession>
<proteinExistence type="predicted"/>
<dbReference type="OrthoDB" id="165682at2759"/>
<reference evidence="2 3" key="1">
    <citation type="journal article" date="2014" name="Genome Biol. Evol.">
        <title>The secreted proteins of Achlya hypogyna and Thraustotheca clavata identify the ancestral oomycete secretome and reveal gene acquisitions by horizontal gene transfer.</title>
        <authorList>
            <person name="Misner I."/>
            <person name="Blouin N."/>
            <person name="Leonard G."/>
            <person name="Richards T.A."/>
            <person name="Lane C.E."/>
        </authorList>
    </citation>
    <scope>NUCLEOTIDE SEQUENCE [LARGE SCALE GENOMIC DNA]</scope>
    <source>
        <strain evidence="2 3">ATCC 34112</strain>
    </source>
</reference>
<feature type="region of interest" description="Disordered" evidence="1">
    <location>
        <begin position="38"/>
        <end position="67"/>
    </location>
</feature>
<evidence type="ECO:0000256" key="1">
    <source>
        <dbReference type="SAM" id="MobiDB-lite"/>
    </source>
</evidence>
<dbReference type="Proteomes" id="UP000243217">
    <property type="component" value="Unassembled WGS sequence"/>
</dbReference>
<sequence>MPTTAGSSSVSEEYEIDQQLLARYERLNMELEQMARLQRNRQRNHSWDSTDSSRGMPTTNSSGVFSINNNHRVASNYGSSRGFNQSFRGPSATTPTRNGIFNSSQAIFGSSRGGKLDVPTPYEEEWLELSKDLEKARKDCIEKRATQAELLAKMEKVENSAFRRFFGFNKEKRMEKLRLKLCKQLSEAQAADEALHQLERRSVSLTEMQLQSLKPAPRSLGGHMQPVSMLPVPMDDLDIELMERQELLEQEKRDILNNVFNAFIVPDVHRLKAHIAVAASEVKAGDAIQKQLEDIYAMYRQGFGLLRSALATIVADEYTHTMKEFILGPYPLAIEAGRLVEGAALLIQPEAKRKYPDYAPLLATVQLPKFPSTLKDLARPGAMLTAQENINDSGELDRRLKRAENVVVKTQQIVSRNLELLEQWRSLLEKDRNLADKTCQALESQLEKKMTTLVQSIQSSASTSAA</sequence>
<evidence type="ECO:0000313" key="3">
    <source>
        <dbReference type="Proteomes" id="UP000243217"/>
    </source>
</evidence>
<protein>
    <submittedName>
        <fullName evidence="2">Uncharacterized protein</fullName>
    </submittedName>
</protein>
<dbReference type="EMBL" id="JNBS01000492">
    <property type="protein sequence ID" value="OQS05174.1"/>
    <property type="molecule type" value="Genomic_DNA"/>
</dbReference>
<dbReference type="AlphaFoldDB" id="A0A1W0A4G7"/>